<gene>
    <name evidence="2" type="ORF">EGT74_07320</name>
</gene>
<evidence type="ECO:0000256" key="1">
    <source>
        <dbReference type="SAM" id="SignalP"/>
    </source>
</evidence>
<reference evidence="2 3" key="1">
    <citation type="submission" date="2018-11" db="EMBL/GenBank/DDBJ databases">
        <title>Chitinophaga lutea sp.nov., isolate from arsenic contaminated soil.</title>
        <authorList>
            <person name="Zong Y."/>
        </authorList>
    </citation>
    <scope>NUCLEOTIDE SEQUENCE [LARGE SCALE GENOMIC DNA]</scope>
    <source>
        <strain evidence="2 3">ZY74</strain>
    </source>
</reference>
<organism evidence="2 3">
    <name type="scientific">Chitinophaga lutea</name>
    <dbReference type="NCBI Taxonomy" id="2488634"/>
    <lineage>
        <taxon>Bacteria</taxon>
        <taxon>Pseudomonadati</taxon>
        <taxon>Bacteroidota</taxon>
        <taxon>Chitinophagia</taxon>
        <taxon>Chitinophagales</taxon>
        <taxon>Chitinophagaceae</taxon>
        <taxon>Chitinophaga</taxon>
    </lineage>
</organism>
<sequence length="148" mass="16388">MKKLIAILTIAAVFSSSALFARDATVNNKKVMDAFNKEFVGASDVSWYSTADKYVAKFTIKASKVTAHFDRDGNLLATSRYITDTELPLNVITRLMKKFPDQKIQNVVEYEAEGATTYVITLESDSHWTVLKAASTGGLTTLKKLRKA</sequence>
<evidence type="ECO:0000313" key="2">
    <source>
        <dbReference type="EMBL" id="RPE13330.1"/>
    </source>
</evidence>
<comment type="caution">
    <text evidence="2">The sequence shown here is derived from an EMBL/GenBank/DDBJ whole genome shotgun (WGS) entry which is preliminary data.</text>
</comment>
<name>A0A3N4QBG8_9BACT</name>
<protein>
    <submittedName>
        <fullName evidence="2">Uncharacterized protein</fullName>
    </submittedName>
</protein>
<dbReference type="EMBL" id="RPDH01000001">
    <property type="protein sequence ID" value="RPE13330.1"/>
    <property type="molecule type" value="Genomic_DNA"/>
</dbReference>
<feature type="signal peptide" evidence="1">
    <location>
        <begin position="1"/>
        <end position="21"/>
    </location>
</feature>
<keyword evidence="1" id="KW-0732">Signal</keyword>
<dbReference type="Gene3D" id="3.10.450.360">
    <property type="match status" value="1"/>
</dbReference>
<accession>A0A3N4QBG8</accession>
<keyword evidence="3" id="KW-1185">Reference proteome</keyword>
<dbReference type="Proteomes" id="UP000278351">
    <property type="component" value="Unassembled WGS sequence"/>
</dbReference>
<proteinExistence type="predicted"/>
<feature type="chain" id="PRO_5017980637" evidence="1">
    <location>
        <begin position="22"/>
        <end position="148"/>
    </location>
</feature>
<evidence type="ECO:0000313" key="3">
    <source>
        <dbReference type="Proteomes" id="UP000278351"/>
    </source>
</evidence>
<dbReference type="RefSeq" id="WP_123845847.1">
    <property type="nucleotide sequence ID" value="NZ_RPDH01000001.1"/>
</dbReference>
<dbReference type="OrthoDB" id="670761at2"/>
<dbReference type="SUPFAM" id="SSF160574">
    <property type="entry name" value="BT0923-like"/>
    <property type="match status" value="1"/>
</dbReference>
<dbReference type="AlphaFoldDB" id="A0A3N4QBG8"/>